<evidence type="ECO:0000313" key="12">
    <source>
        <dbReference type="Proteomes" id="UP000184128"/>
    </source>
</evidence>
<proteinExistence type="inferred from homology"/>
<keyword evidence="5" id="KW-0276">Fatty acid metabolism</keyword>
<evidence type="ECO:0000256" key="2">
    <source>
        <dbReference type="ARBA" id="ARBA00008642"/>
    </source>
</evidence>
<comment type="pathway">
    <text evidence="1">Lipid metabolism.</text>
</comment>
<dbReference type="NCBIfam" id="NF006829">
    <property type="entry name" value="PRK09352.1"/>
    <property type="match status" value="1"/>
</dbReference>
<dbReference type="CDD" id="cd00830">
    <property type="entry name" value="KAS_III"/>
    <property type="match status" value="1"/>
</dbReference>
<comment type="similarity">
    <text evidence="2">Belongs to the thiolase-like superfamily. FabH family.</text>
</comment>
<keyword evidence="6" id="KW-0443">Lipid metabolism</keyword>
<keyword evidence="4" id="KW-0808">Transferase</keyword>
<dbReference type="Pfam" id="PF08541">
    <property type="entry name" value="ACP_syn_III_C"/>
    <property type="match status" value="1"/>
</dbReference>
<evidence type="ECO:0000256" key="8">
    <source>
        <dbReference type="ARBA" id="ARBA00023268"/>
    </source>
</evidence>
<dbReference type="STRING" id="1121025.SAMN02745249_00645"/>
<dbReference type="PANTHER" id="PTHR43091">
    <property type="entry name" value="3-OXOACYL-[ACYL-CARRIER-PROTEIN] SYNTHASE"/>
    <property type="match status" value="1"/>
</dbReference>
<protein>
    <submittedName>
        <fullName evidence="11">3-oxoacyl-[acyl-carrier-protein] synthase-3</fullName>
    </submittedName>
</protein>
<reference evidence="11 12" key="1">
    <citation type="submission" date="2016-11" db="EMBL/GenBank/DDBJ databases">
        <authorList>
            <person name="Jaros S."/>
            <person name="Januszkiewicz K."/>
            <person name="Wedrychowicz H."/>
        </authorList>
    </citation>
    <scope>NUCLEOTIDE SEQUENCE [LARGE SCALE GENOMIC DNA]</scope>
    <source>
        <strain evidence="11 12">DSM 15692</strain>
    </source>
</reference>
<dbReference type="GO" id="GO:0006633">
    <property type="term" value="P:fatty acid biosynthetic process"/>
    <property type="evidence" value="ECO:0007669"/>
    <property type="project" value="UniProtKB-KW"/>
</dbReference>
<evidence type="ECO:0000256" key="7">
    <source>
        <dbReference type="ARBA" id="ARBA00023160"/>
    </source>
</evidence>
<evidence type="ECO:0000259" key="10">
    <source>
        <dbReference type="Pfam" id="PF08545"/>
    </source>
</evidence>
<keyword evidence="12" id="KW-1185">Reference proteome</keyword>
<evidence type="ECO:0000256" key="3">
    <source>
        <dbReference type="ARBA" id="ARBA00022516"/>
    </source>
</evidence>
<dbReference type="AlphaFoldDB" id="A0A1M4UEM8"/>
<feature type="domain" description="Beta-ketoacyl-[acyl-carrier-protein] synthase III C-terminal" evidence="9">
    <location>
        <begin position="232"/>
        <end position="311"/>
    </location>
</feature>
<evidence type="ECO:0000256" key="4">
    <source>
        <dbReference type="ARBA" id="ARBA00022679"/>
    </source>
</evidence>
<dbReference type="OrthoDB" id="9815506at2"/>
<dbReference type="GO" id="GO:0004315">
    <property type="term" value="F:3-oxoacyl-[acyl-carrier-protein] synthase activity"/>
    <property type="evidence" value="ECO:0007669"/>
    <property type="project" value="InterPro"/>
</dbReference>
<name>A0A1M4UEM8_9LACT</name>
<dbReference type="Gene3D" id="3.40.47.10">
    <property type="match status" value="1"/>
</dbReference>
<evidence type="ECO:0000256" key="6">
    <source>
        <dbReference type="ARBA" id="ARBA00023098"/>
    </source>
</evidence>
<keyword evidence="8" id="KW-0511">Multifunctional enzyme</keyword>
<dbReference type="InterPro" id="IPR013751">
    <property type="entry name" value="ACP_syn_III_N"/>
</dbReference>
<dbReference type="EMBL" id="FQUF01000008">
    <property type="protein sequence ID" value="SHE55068.1"/>
    <property type="molecule type" value="Genomic_DNA"/>
</dbReference>
<dbReference type="SUPFAM" id="SSF53901">
    <property type="entry name" value="Thiolase-like"/>
    <property type="match status" value="1"/>
</dbReference>
<dbReference type="InterPro" id="IPR016039">
    <property type="entry name" value="Thiolase-like"/>
</dbReference>
<evidence type="ECO:0000256" key="1">
    <source>
        <dbReference type="ARBA" id="ARBA00005189"/>
    </source>
</evidence>
<keyword evidence="3" id="KW-0444">Lipid biosynthesis</keyword>
<keyword evidence="7" id="KW-0275">Fatty acid biosynthesis</keyword>
<evidence type="ECO:0000259" key="9">
    <source>
        <dbReference type="Pfam" id="PF08541"/>
    </source>
</evidence>
<gene>
    <name evidence="11" type="ORF">SAMN02745249_00645</name>
</gene>
<dbReference type="Pfam" id="PF08545">
    <property type="entry name" value="ACP_syn_III"/>
    <property type="match status" value="1"/>
</dbReference>
<evidence type="ECO:0000313" key="11">
    <source>
        <dbReference type="EMBL" id="SHE55068.1"/>
    </source>
</evidence>
<dbReference type="RefSeq" id="WP_073296320.1">
    <property type="nucleotide sequence ID" value="NZ_FQUF01000008.1"/>
</dbReference>
<accession>A0A1M4UEM8</accession>
<dbReference type="InterPro" id="IPR013747">
    <property type="entry name" value="ACP_syn_III_C"/>
</dbReference>
<sequence>MSRIVATGSYLPEKILTNKELIERTGIDSSDEWITQRTGIHQRHFALGHETVSDLAIQAAKDLLKQMDAEIVQEIQLILVATMSSRLPTPSVASQVQRGLGIEQALAFDISGACSGFIMALEVAEKLTREQSSGYTLMIGAEKMSEILNFEDRGTSILFGDGAGAVLIKHDGEGLKNYQSELISLPDPKDSIHVPAEENPKGQMSMDGREVFNFVLRQVIPSLSNFIQDYAKDFDYLISHQANYRFIEILAKKLKVSLDKIPANIDKMANTSAGSIPILLDQMVKEERIFLNSTQEVVLVGYGAGLAWGQIRLTI</sequence>
<feature type="domain" description="Beta-ketoacyl-[acyl-carrier-protein] synthase III N-terminal" evidence="10">
    <location>
        <begin position="108"/>
        <end position="174"/>
    </location>
</feature>
<dbReference type="Proteomes" id="UP000184128">
    <property type="component" value="Unassembled WGS sequence"/>
</dbReference>
<evidence type="ECO:0000256" key="5">
    <source>
        <dbReference type="ARBA" id="ARBA00022832"/>
    </source>
</evidence>
<dbReference type="PANTHER" id="PTHR43091:SF1">
    <property type="entry name" value="BETA-KETOACYL-[ACYL-CARRIER-PROTEIN] SYNTHASE III, CHLOROPLASTIC"/>
    <property type="match status" value="1"/>
</dbReference>
<organism evidence="11 12">
    <name type="scientific">Atopostipes suicloacalis DSM 15692</name>
    <dbReference type="NCBI Taxonomy" id="1121025"/>
    <lineage>
        <taxon>Bacteria</taxon>
        <taxon>Bacillati</taxon>
        <taxon>Bacillota</taxon>
        <taxon>Bacilli</taxon>
        <taxon>Lactobacillales</taxon>
        <taxon>Carnobacteriaceae</taxon>
        <taxon>Atopostipes</taxon>
    </lineage>
</organism>